<evidence type="ECO:0000313" key="6">
    <source>
        <dbReference type="EMBL" id="MBC2602725.1"/>
    </source>
</evidence>
<name>A0A7X1AZA1_9BACT</name>
<dbReference type="InterPro" id="IPR039650">
    <property type="entry name" value="HdrA-like"/>
</dbReference>
<evidence type="ECO:0000256" key="1">
    <source>
        <dbReference type="ARBA" id="ARBA00022485"/>
    </source>
</evidence>
<evidence type="ECO:0000256" key="2">
    <source>
        <dbReference type="ARBA" id="ARBA00022723"/>
    </source>
</evidence>
<accession>A0A7X1AZA1</accession>
<dbReference type="PANTHER" id="PTHR43498:SF1">
    <property type="entry name" value="COB--COM HETERODISULFIDE REDUCTASE IRON-SULFUR SUBUNIT A"/>
    <property type="match status" value="1"/>
</dbReference>
<protein>
    <submittedName>
        <fullName evidence="6">FAD-dependent oxidoreductase</fullName>
    </submittedName>
</protein>
<keyword evidence="1" id="KW-0004">4Fe-4S</keyword>
<keyword evidence="7" id="KW-1185">Reference proteome</keyword>
<dbReference type="GO" id="GO:0046872">
    <property type="term" value="F:metal ion binding"/>
    <property type="evidence" value="ECO:0007669"/>
    <property type="project" value="UniProtKB-KW"/>
</dbReference>
<evidence type="ECO:0000256" key="5">
    <source>
        <dbReference type="ARBA" id="ARBA00023014"/>
    </source>
</evidence>
<dbReference type="Gene3D" id="3.50.50.60">
    <property type="entry name" value="FAD/NAD(P)-binding domain"/>
    <property type="match status" value="1"/>
</dbReference>
<keyword evidence="5" id="KW-0411">Iron-sulfur</keyword>
<comment type="caution">
    <text evidence="6">The sequence shown here is derived from an EMBL/GenBank/DDBJ whole genome shotgun (WGS) entry which is preliminary data.</text>
</comment>
<dbReference type="Pfam" id="PF12831">
    <property type="entry name" value="FAD_oxidored"/>
    <property type="match status" value="1"/>
</dbReference>
<gene>
    <name evidence="6" type="ORF">H5P30_13155</name>
</gene>
<organism evidence="6 7">
    <name type="scientific">Puniceicoccus vermicola</name>
    <dbReference type="NCBI Taxonomy" id="388746"/>
    <lineage>
        <taxon>Bacteria</taxon>
        <taxon>Pseudomonadati</taxon>
        <taxon>Verrucomicrobiota</taxon>
        <taxon>Opitutia</taxon>
        <taxon>Puniceicoccales</taxon>
        <taxon>Puniceicoccaceae</taxon>
        <taxon>Puniceicoccus</taxon>
    </lineage>
</organism>
<dbReference type="PRINTS" id="PR00469">
    <property type="entry name" value="PNDRDTASEII"/>
</dbReference>
<evidence type="ECO:0000256" key="3">
    <source>
        <dbReference type="ARBA" id="ARBA00023002"/>
    </source>
</evidence>
<dbReference type="AlphaFoldDB" id="A0A7X1AZA1"/>
<keyword evidence="4" id="KW-0408">Iron</keyword>
<dbReference type="SUPFAM" id="SSF51905">
    <property type="entry name" value="FAD/NAD(P)-binding domain"/>
    <property type="match status" value="1"/>
</dbReference>
<dbReference type="Proteomes" id="UP000525652">
    <property type="component" value="Unassembled WGS sequence"/>
</dbReference>
<dbReference type="GO" id="GO:0051539">
    <property type="term" value="F:4 iron, 4 sulfur cluster binding"/>
    <property type="evidence" value="ECO:0007669"/>
    <property type="project" value="UniProtKB-KW"/>
</dbReference>
<evidence type="ECO:0000256" key="4">
    <source>
        <dbReference type="ARBA" id="ARBA00023004"/>
    </source>
</evidence>
<keyword evidence="3" id="KW-0560">Oxidoreductase</keyword>
<dbReference type="InterPro" id="IPR036188">
    <property type="entry name" value="FAD/NAD-bd_sf"/>
</dbReference>
<proteinExistence type="predicted"/>
<evidence type="ECO:0000313" key="7">
    <source>
        <dbReference type="Proteomes" id="UP000525652"/>
    </source>
</evidence>
<dbReference type="RefSeq" id="WP_185693390.1">
    <property type="nucleotide sequence ID" value="NZ_JACHVA010000101.1"/>
</dbReference>
<dbReference type="EMBL" id="JACHVA010000101">
    <property type="protein sequence ID" value="MBC2602725.1"/>
    <property type="molecule type" value="Genomic_DNA"/>
</dbReference>
<sequence>MKLPSSSHSRSFDVIVAGGGPAGIAAAIAASRTGAKVLILEGHGCLGGVWTAGALTLILDSENKTGLMEEIYQRLSQYEGRSAIPSNRYDVEVMKWVLDELCEEAGVAVRLHTQVTAARMVQGRLTSVETHSKSGFESWEGKVFIDCTGDGDLGALAGNGFEMGHPVSGEVQPMSLMAIVTGVSSPEIDPYVVESNGEYSDSPKEVLCKAIESGGHSPSYRSPSLFRIHPDVYGLMTNHQYSVRCDDAEGISEATREARGEIHKIVRSLRSQGGAFAGLRLVATAEQIGVREGRRLHGWYRLTVDDLVRGVRFDDAIARATFCVDVHSTNPEAGKSYDSDGVQTQPYDIPLRALVAKNVDGLLMAGRCISGDFWAHASYRVTGNAVAMGEASGSFAGYCLANETTPHTICSDQEKLSTYSKQITS</sequence>
<dbReference type="PANTHER" id="PTHR43498">
    <property type="entry name" value="FERREDOXIN:COB-COM HETERODISULFIDE REDUCTASE SUBUNIT A"/>
    <property type="match status" value="1"/>
</dbReference>
<reference evidence="6 7" key="1">
    <citation type="submission" date="2020-07" db="EMBL/GenBank/DDBJ databases">
        <authorList>
            <person name="Feng X."/>
        </authorList>
    </citation>
    <scope>NUCLEOTIDE SEQUENCE [LARGE SCALE GENOMIC DNA]</scope>
    <source>
        <strain evidence="6 7">JCM14086</strain>
    </source>
</reference>
<dbReference type="GO" id="GO:0016491">
    <property type="term" value="F:oxidoreductase activity"/>
    <property type="evidence" value="ECO:0007669"/>
    <property type="project" value="UniProtKB-KW"/>
</dbReference>
<keyword evidence="2" id="KW-0479">Metal-binding</keyword>